<dbReference type="EMBL" id="BNJQ01000012">
    <property type="protein sequence ID" value="GHP06384.1"/>
    <property type="molecule type" value="Genomic_DNA"/>
</dbReference>
<sequence>MTMMMPAAAARMHPRSAGLTLRVRSHASRPALRVRAQQQQEQFDCAGNGGASTDMRPELKEAITTFIQENKVVLFMKGTRDMPKCGFSKTVVTVLNNCSVPYETVDILADDMLRTGMKEFSQWPTFPQLYVAGEFYGGCDITVDAYHNGELAEDLEVAFNE</sequence>
<dbReference type="Gene3D" id="3.40.30.10">
    <property type="entry name" value="Glutaredoxin"/>
    <property type="match status" value="1"/>
</dbReference>
<dbReference type="InterPro" id="IPR036249">
    <property type="entry name" value="Thioredoxin-like_sf"/>
</dbReference>
<evidence type="ECO:0000313" key="8">
    <source>
        <dbReference type="EMBL" id="GHP06384.1"/>
    </source>
</evidence>
<dbReference type="AlphaFoldDB" id="A0A830HH00"/>
<dbReference type="PROSITE" id="PS51354">
    <property type="entry name" value="GLUTAREDOXIN_2"/>
    <property type="match status" value="1"/>
</dbReference>
<evidence type="ECO:0000313" key="9">
    <source>
        <dbReference type="Proteomes" id="UP000660262"/>
    </source>
</evidence>
<feature type="domain" description="Glutaredoxin" evidence="7">
    <location>
        <begin position="72"/>
        <end position="135"/>
    </location>
</feature>
<dbReference type="GO" id="GO:0051537">
    <property type="term" value="F:2 iron, 2 sulfur cluster binding"/>
    <property type="evidence" value="ECO:0007669"/>
    <property type="project" value="UniProtKB-KW"/>
</dbReference>
<evidence type="ECO:0000256" key="6">
    <source>
        <dbReference type="ARBA" id="ARBA00023284"/>
    </source>
</evidence>
<evidence type="ECO:0000256" key="2">
    <source>
        <dbReference type="ARBA" id="ARBA00022714"/>
    </source>
</evidence>
<accession>A0A830HH00</accession>
<dbReference type="GO" id="GO:0046872">
    <property type="term" value="F:metal ion binding"/>
    <property type="evidence" value="ECO:0007669"/>
    <property type="project" value="UniProtKB-KW"/>
</dbReference>
<name>A0A830HH00_9CHLO</name>
<protein>
    <recommendedName>
        <fullName evidence="7">Glutaredoxin domain-containing protein</fullName>
    </recommendedName>
</protein>
<dbReference type="Pfam" id="PF00462">
    <property type="entry name" value="Glutaredoxin"/>
    <property type="match status" value="1"/>
</dbReference>
<evidence type="ECO:0000256" key="5">
    <source>
        <dbReference type="ARBA" id="ARBA00023014"/>
    </source>
</evidence>
<keyword evidence="3" id="KW-0479">Metal-binding</keyword>
<keyword evidence="9" id="KW-1185">Reference proteome</keyword>
<comment type="similarity">
    <text evidence="1">Belongs to the glutaredoxin family. CGFS subfamily.</text>
</comment>
<dbReference type="FunFam" id="3.40.30.10:FF:000005">
    <property type="entry name" value="Glutaredoxin 5"/>
    <property type="match status" value="1"/>
</dbReference>
<dbReference type="OrthoDB" id="415696at2759"/>
<keyword evidence="2" id="KW-0001">2Fe-2S</keyword>
<dbReference type="InterPro" id="IPR033658">
    <property type="entry name" value="GRX_PICOT-like"/>
</dbReference>
<dbReference type="NCBIfam" id="TIGR00365">
    <property type="entry name" value="Grx4 family monothiol glutaredoxin"/>
    <property type="match status" value="1"/>
</dbReference>
<keyword evidence="4" id="KW-0408">Iron</keyword>
<comment type="caution">
    <text evidence="8">The sequence shown here is derived from an EMBL/GenBank/DDBJ whole genome shotgun (WGS) entry which is preliminary data.</text>
</comment>
<proteinExistence type="inferred from homology"/>
<evidence type="ECO:0000256" key="4">
    <source>
        <dbReference type="ARBA" id="ARBA00023004"/>
    </source>
</evidence>
<dbReference type="CDD" id="cd03028">
    <property type="entry name" value="GRX_PICOT_like"/>
    <property type="match status" value="1"/>
</dbReference>
<dbReference type="SUPFAM" id="SSF52833">
    <property type="entry name" value="Thioredoxin-like"/>
    <property type="match status" value="1"/>
</dbReference>
<reference evidence="8" key="1">
    <citation type="submission" date="2020-10" db="EMBL/GenBank/DDBJ databases">
        <title>Unveiling of a novel bifunctional photoreceptor, Dualchrome1, isolated from a cosmopolitan green alga.</title>
        <authorList>
            <person name="Suzuki S."/>
            <person name="Kawachi M."/>
        </authorList>
    </citation>
    <scope>NUCLEOTIDE SEQUENCE</scope>
    <source>
        <strain evidence="8">NIES 2893</strain>
    </source>
</reference>
<organism evidence="8 9">
    <name type="scientific">Pycnococcus provasolii</name>
    <dbReference type="NCBI Taxonomy" id="41880"/>
    <lineage>
        <taxon>Eukaryota</taxon>
        <taxon>Viridiplantae</taxon>
        <taxon>Chlorophyta</taxon>
        <taxon>Pseudoscourfieldiophyceae</taxon>
        <taxon>Pseudoscourfieldiales</taxon>
        <taxon>Pycnococcaceae</taxon>
        <taxon>Pycnococcus</taxon>
    </lineage>
</organism>
<dbReference type="PANTHER" id="PTHR10293">
    <property type="entry name" value="GLUTAREDOXIN FAMILY MEMBER"/>
    <property type="match status" value="1"/>
</dbReference>
<dbReference type="InterPro" id="IPR004480">
    <property type="entry name" value="Monothiol_GRX-rel"/>
</dbReference>
<dbReference type="PANTHER" id="PTHR10293:SF72">
    <property type="entry name" value="MONOTHIOL GLUTAREDOXIN-S14, CHLOROPLASTIC"/>
    <property type="match status" value="1"/>
</dbReference>
<evidence type="ECO:0000256" key="1">
    <source>
        <dbReference type="ARBA" id="ARBA00008983"/>
    </source>
</evidence>
<evidence type="ECO:0000259" key="7">
    <source>
        <dbReference type="Pfam" id="PF00462"/>
    </source>
</evidence>
<dbReference type="InterPro" id="IPR002109">
    <property type="entry name" value="Glutaredoxin"/>
</dbReference>
<dbReference type="Proteomes" id="UP000660262">
    <property type="component" value="Unassembled WGS sequence"/>
</dbReference>
<keyword evidence="5" id="KW-0411">Iron-sulfur</keyword>
<keyword evidence="6" id="KW-0676">Redox-active center</keyword>
<evidence type="ECO:0000256" key="3">
    <source>
        <dbReference type="ARBA" id="ARBA00022723"/>
    </source>
</evidence>
<gene>
    <name evidence="8" type="ORF">PPROV_000512900</name>
</gene>